<evidence type="ECO:0000313" key="2">
    <source>
        <dbReference type="Proteomes" id="UP000569092"/>
    </source>
</evidence>
<comment type="caution">
    <text evidence="1">The sequence shown here is derived from an EMBL/GenBank/DDBJ whole genome shotgun (WGS) entry which is preliminary data.</text>
</comment>
<reference evidence="1 2" key="1">
    <citation type="submission" date="2020-08" db="EMBL/GenBank/DDBJ databases">
        <title>Genomic Encyclopedia of Type Strains, Phase IV (KMG-V): Genome sequencing to study the core and pangenomes of soil and plant-associated prokaryotes.</title>
        <authorList>
            <person name="Whitman W."/>
        </authorList>
    </citation>
    <scope>NUCLEOTIDE SEQUENCE [LARGE SCALE GENOMIC DNA]</scope>
    <source>
        <strain evidence="1 2">M8US30</strain>
    </source>
</reference>
<dbReference type="Proteomes" id="UP000569092">
    <property type="component" value="Unassembled WGS sequence"/>
</dbReference>
<evidence type="ECO:0000313" key="1">
    <source>
        <dbReference type="EMBL" id="MBB5342323.1"/>
    </source>
</evidence>
<proteinExistence type="predicted"/>
<organism evidence="1 2">
    <name type="scientific">Tunturiibacter lichenicola</name>
    <dbReference type="NCBI Taxonomy" id="2051959"/>
    <lineage>
        <taxon>Bacteria</taxon>
        <taxon>Pseudomonadati</taxon>
        <taxon>Acidobacteriota</taxon>
        <taxon>Terriglobia</taxon>
        <taxon>Terriglobales</taxon>
        <taxon>Acidobacteriaceae</taxon>
        <taxon>Tunturiibacter</taxon>
    </lineage>
</organism>
<dbReference type="EMBL" id="JACHDZ010000001">
    <property type="protein sequence ID" value="MBB5342323.1"/>
    <property type="molecule type" value="Genomic_DNA"/>
</dbReference>
<gene>
    <name evidence="1" type="ORF">HDF10_000273</name>
</gene>
<dbReference type="AlphaFoldDB" id="A0A7W8J496"/>
<sequence length="52" mass="6135">MKSDSSNRFCSSFRWTISKIMELCVQSGRFDVFHSTGTLRLDHEPVDLHRIY</sequence>
<protein>
    <submittedName>
        <fullName evidence="1">Uncharacterized protein</fullName>
    </submittedName>
</protein>
<accession>A0A7W8J496</accession>
<name>A0A7W8J496_9BACT</name>